<protein>
    <submittedName>
        <fullName evidence="1">Nucleoside phosphorylase domain-containing protein</fullName>
    </submittedName>
</protein>
<name>A0A136IYG8_9PEZI</name>
<evidence type="ECO:0000313" key="2">
    <source>
        <dbReference type="Proteomes" id="UP000070501"/>
    </source>
</evidence>
<dbReference type="EMBL" id="KQ964254">
    <property type="protein sequence ID" value="KXJ89928.1"/>
    <property type="molecule type" value="Genomic_DNA"/>
</dbReference>
<dbReference type="GO" id="GO:0003824">
    <property type="term" value="F:catalytic activity"/>
    <property type="evidence" value="ECO:0007669"/>
    <property type="project" value="InterPro"/>
</dbReference>
<dbReference type="GO" id="GO:0009116">
    <property type="term" value="P:nucleoside metabolic process"/>
    <property type="evidence" value="ECO:0007669"/>
    <property type="project" value="InterPro"/>
</dbReference>
<dbReference type="OrthoDB" id="1658288at2759"/>
<dbReference type="AlphaFoldDB" id="A0A136IYG8"/>
<dbReference type="Gene3D" id="3.40.50.1580">
    <property type="entry name" value="Nucleoside phosphorylase domain"/>
    <property type="match status" value="1"/>
</dbReference>
<dbReference type="PANTHER" id="PTHR46082">
    <property type="entry name" value="ATP/GTP-BINDING PROTEIN-RELATED"/>
    <property type="match status" value="1"/>
</dbReference>
<dbReference type="InParanoid" id="A0A136IYG8"/>
<organism evidence="1 2">
    <name type="scientific">Microdochium bolleyi</name>
    <dbReference type="NCBI Taxonomy" id="196109"/>
    <lineage>
        <taxon>Eukaryota</taxon>
        <taxon>Fungi</taxon>
        <taxon>Dikarya</taxon>
        <taxon>Ascomycota</taxon>
        <taxon>Pezizomycotina</taxon>
        <taxon>Sordariomycetes</taxon>
        <taxon>Xylariomycetidae</taxon>
        <taxon>Xylariales</taxon>
        <taxon>Microdochiaceae</taxon>
        <taxon>Microdochium</taxon>
    </lineage>
</organism>
<dbReference type="SUPFAM" id="SSF53167">
    <property type="entry name" value="Purine and uridine phosphorylases"/>
    <property type="match status" value="1"/>
</dbReference>
<sequence length="326" mass="35795">MPLYPDLDPSLYTVIWIAPLEVEAQAAIYMLDNKHNGRFAGTHGASHVFEAGDINGHNVVIASLAEDQEYGNSSASNLVTEAKLRFERLRLYLLVGVAAGLPDLESDPPLDIRLGDVLVATSGGRGRAALVAYSLVKETKHGPELLRQGHVLQEPTRLLMSAIGSIKRNAIYGPGDFIDIYKDSIAGKSHSNGTFHDPGQDVDILHTVDRRGREVVQKRAPRRDDSRTRVWYGQIGTGDTLMKEVRARDALRGRLKDDKIIGLEMEAAGVMNVLNAAVIRGVCDYADEHKNKEWQPFAAAMAASYAKAVLWQLGKGLDRPPPQQTR</sequence>
<dbReference type="Proteomes" id="UP000070501">
    <property type="component" value="Unassembled WGS sequence"/>
</dbReference>
<dbReference type="PANTHER" id="PTHR46082:SF11">
    <property type="entry name" value="AAA+ ATPASE DOMAIN-CONTAINING PROTEIN-RELATED"/>
    <property type="match status" value="1"/>
</dbReference>
<dbReference type="STRING" id="196109.A0A136IYG8"/>
<proteinExistence type="predicted"/>
<keyword evidence="2" id="KW-1185">Reference proteome</keyword>
<accession>A0A136IYG8</accession>
<dbReference type="InterPro" id="IPR053137">
    <property type="entry name" value="NLR-like"/>
</dbReference>
<evidence type="ECO:0000313" key="1">
    <source>
        <dbReference type="EMBL" id="KXJ89928.1"/>
    </source>
</evidence>
<reference evidence="2" key="1">
    <citation type="submission" date="2016-02" db="EMBL/GenBank/DDBJ databases">
        <title>Draft genome sequence of Microdochium bolleyi, a fungal endophyte of beachgrass.</title>
        <authorList>
            <consortium name="DOE Joint Genome Institute"/>
            <person name="David A.S."/>
            <person name="May G."/>
            <person name="Haridas S."/>
            <person name="Lim J."/>
            <person name="Wang M."/>
            <person name="Labutti K."/>
            <person name="Lipzen A."/>
            <person name="Barry K."/>
            <person name="Grigoriev I.V."/>
        </authorList>
    </citation>
    <scope>NUCLEOTIDE SEQUENCE [LARGE SCALE GENOMIC DNA]</scope>
    <source>
        <strain evidence="2">J235TASD1</strain>
    </source>
</reference>
<gene>
    <name evidence="1" type="ORF">Micbo1qcDRAFT_184525</name>
</gene>
<dbReference type="InterPro" id="IPR035994">
    <property type="entry name" value="Nucleoside_phosphorylase_sf"/>
</dbReference>